<dbReference type="Proteomes" id="UP000575068">
    <property type="component" value="Unassembled WGS sequence"/>
</dbReference>
<dbReference type="EMBL" id="JACHOV010000009">
    <property type="protein sequence ID" value="MBB4642109.1"/>
    <property type="molecule type" value="Genomic_DNA"/>
</dbReference>
<proteinExistence type="predicted"/>
<evidence type="ECO:0000256" key="2">
    <source>
        <dbReference type="SAM" id="Phobius"/>
    </source>
</evidence>
<dbReference type="PANTHER" id="PTHR32309">
    <property type="entry name" value="TYROSINE-PROTEIN KINASE"/>
    <property type="match status" value="1"/>
</dbReference>
<dbReference type="RefSeq" id="WP_184475887.1">
    <property type="nucleotide sequence ID" value="NZ_JACHOV010000009.1"/>
</dbReference>
<gene>
    <name evidence="3" type="ORF">HNQ99_002431</name>
</gene>
<evidence type="ECO:0000313" key="4">
    <source>
        <dbReference type="Proteomes" id="UP000575068"/>
    </source>
</evidence>
<feature type="coiled-coil region" evidence="1">
    <location>
        <begin position="173"/>
        <end position="235"/>
    </location>
</feature>
<dbReference type="PANTHER" id="PTHR32309:SF13">
    <property type="entry name" value="FERRIC ENTEROBACTIN TRANSPORT PROTEIN FEPE"/>
    <property type="match status" value="1"/>
</dbReference>
<feature type="transmembrane region" description="Helical" evidence="2">
    <location>
        <begin position="415"/>
        <end position="434"/>
    </location>
</feature>
<evidence type="ECO:0000313" key="3">
    <source>
        <dbReference type="EMBL" id="MBB4642109.1"/>
    </source>
</evidence>
<keyword evidence="2" id="KW-1133">Transmembrane helix</keyword>
<accession>A0A840HX16</accession>
<reference evidence="3 4" key="1">
    <citation type="submission" date="2020-08" db="EMBL/GenBank/DDBJ databases">
        <title>Genomic Encyclopedia of Type Strains, Phase IV (KMG-IV): sequencing the most valuable type-strain genomes for metagenomic binning, comparative biology and taxonomic classification.</title>
        <authorList>
            <person name="Goeker M."/>
        </authorList>
    </citation>
    <scope>NUCLEOTIDE SEQUENCE [LARGE SCALE GENOMIC DNA]</scope>
    <source>
        <strain evidence="3 4">DSM 7465</strain>
    </source>
</reference>
<organism evidence="3 4">
    <name type="scientific">Rhizorhapis suberifaciens</name>
    <name type="common">corky root of lettuce</name>
    <dbReference type="NCBI Taxonomy" id="13656"/>
    <lineage>
        <taxon>Bacteria</taxon>
        <taxon>Pseudomonadati</taxon>
        <taxon>Pseudomonadota</taxon>
        <taxon>Alphaproteobacteria</taxon>
        <taxon>Sphingomonadales</taxon>
        <taxon>Sphingomonadaceae</taxon>
        <taxon>Rhizorhapis</taxon>
    </lineage>
</organism>
<dbReference type="InterPro" id="IPR050445">
    <property type="entry name" value="Bact_polysacc_biosynth/exp"/>
</dbReference>
<sequence length="505" mass="54290">MNNIYDEILIAAHSVWNRRWLALGMAWAICAVGWLVVAIIPNSYESRARIFVQMQSILPGKMGITPMEQQKDVDRVRQTLTSAVNLEKVVRGTDLSLSVASPRDMAGKVEMLRTNIKVVAQQDNLFEITAISSDSGMSDAANAKMATAVVQKLIDIFVEENLAGDRAETSQTLKFLDSQLAERERQLQEAEQKRMEFEEQYLGLLPGTGSMSERMDAARQELNQIESQLVAAQSASAAMNGQLAATPATIATPGVGGGGAYSSTQAELASARARGWTDNHPDVIALKRQLANLKSMGSGGSGSGGGTPNPAYISIRSMQAEKQATVSALAARKAQLTADMQRLAEKQANEPGVAAEQAQLSRNYDVLKAQYDKLFADREDIRLRGDVQTETDAVQFRIIDPPSSPRTPAAPNRPLLLLAVLVVGIGGGVGAAFAKGQLRTTYPTATRLERLTGLPVLGAVTETLTSAHRELRHKKLRLFAGASGALVAVCLLLVAVEFIQRGLVA</sequence>
<keyword evidence="1" id="KW-0175">Coiled coil</keyword>
<evidence type="ECO:0000256" key="1">
    <source>
        <dbReference type="SAM" id="Coils"/>
    </source>
</evidence>
<feature type="transmembrane region" description="Helical" evidence="2">
    <location>
        <begin position="478"/>
        <end position="499"/>
    </location>
</feature>
<keyword evidence="2" id="KW-0472">Membrane</keyword>
<dbReference type="InterPro" id="IPR014345">
    <property type="entry name" value="XrtA_polysacc_chain"/>
</dbReference>
<protein>
    <submittedName>
        <fullName evidence="3">Polysaccharide chain length determinant protein (PEP-CTERM system associated)</fullName>
    </submittedName>
</protein>
<name>A0A840HX16_9SPHN</name>
<comment type="caution">
    <text evidence="3">The sequence shown here is derived from an EMBL/GenBank/DDBJ whole genome shotgun (WGS) entry which is preliminary data.</text>
</comment>
<dbReference type="NCBIfam" id="TIGR03007">
    <property type="entry name" value="pepcterm_ChnLen"/>
    <property type="match status" value="1"/>
</dbReference>
<dbReference type="GO" id="GO:0004713">
    <property type="term" value="F:protein tyrosine kinase activity"/>
    <property type="evidence" value="ECO:0007669"/>
    <property type="project" value="TreeGrafter"/>
</dbReference>
<keyword evidence="4" id="KW-1185">Reference proteome</keyword>
<feature type="transmembrane region" description="Helical" evidence="2">
    <location>
        <begin position="20"/>
        <end position="40"/>
    </location>
</feature>
<dbReference type="AlphaFoldDB" id="A0A840HX16"/>
<dbReference type="GO" id="GO:0005886">
    <property type="term" value="C:plasma membrane"/>
    <property type="evidence" value="ECO:0007669"/>
    <property type="project" value="TreeGrafter"/>
</dbReference>
<keyword evidence="2" id="KW-0812">Transmembrane</keyword>